<gene>
    <name evidence="1" type="ORF">Glove_595g9</name>
</gene>
<organism evidence="1 2">
    <name type="scientific">Diversispora epigaea</name>
    <dbReference type="NCBI Taxonomy" id="1348612"/>
    <lineage>
        <taxon>Eukaryota</taxon>
        <taxon>Fungi</taxon>
        <taxon>Fungi incertae sedis</taxon>
        <taxon>Mucoromycota</taxon>
        <taxon>Glomeromycotina</taxon>
        <taxon>Glomeromycetes</taxon>
        <taxon>Diversisporales</taxon>
        <taxon>Diversisporaceae</taxon>
        <taxon>Diversispora</taxon>
    </lineage>
</organism>
<evidence type="ECO:0008006" key="3">
    <source>
        <dbReference type="Google" id="ProtNLM"/>
    </source>
</evidence>
<accession>A0A397GC78</accession>
<dbReference type="AlphaFoldDB" id="A0A397GC78"/>
<dbReference type="OrthoDB" id="2445861at2759"/>
<dbReference type="Proteomes" id="UP000266861">
    <property type="component" value="Unassembled WGS sequence"/>
</dbReference>
<dbReference type="SUPFAM" id="SSF56112">
    <property type="entry name" value="Protein kinase-like (PK-like)"/>
    <property type="match status" value="1"/>
</dbReference>
<reference evidence="1 2" key="1">
    <citation type="submission" date="2018-08" db="EMBL/GenBank/DDBJ databases">
        <title>Genome and evolution of the arbuscular mycorrhizal fungus Diversispora epigaea (formerly Glomus versiforme) and its bacterial endosymbionts.</title>
        <authorList>
            <person name="Sun X."/>
            <person name="Fei Z."/>
            <person name="Harrison M."/>
        </authorList>
    </citation>
    <scope>NUCLEOTIDE SEQUENCE [LARGE SCALE GENOMIC DNA]</scope>
    <source>
        <strain evidence="1 2">IT104</strain>
    </source>
</reference>
<sequence>MTFKTRKLDGSDEFIKSKKTEVVSKVLNDSQNVDTEFLNELKYTYRLWDGCRVTTIQCHGVTQIPETKNYAIILEYVKYGDLHLRGIGIIHYRKILHRDLHTTIKPNISRESQIYGIIPYMAPELFKGQPYSYASDIYYQTEDTPKFWVNLMKRYWHPNPSQQPTIQEVENLDLCPSKYNWLEYNEAEKKTT</sequence>
<comment type="caution">
    <text evidence="1">The sequence shown here is derived from an EMBL/GenBank/DDBJ whole genome shotgun (WGS) entry which is preliminary data.</text>
</comment>
<name>A0A397GC78_9GLOM</name>
<protein>
    <recommendedName>
        <fullName evidence="3">Protein kinase domain-containing protein</fullName>
    </recommendedName>
</protein>
<keyword evidence="2" id="KW-1185">Reference proteome</keyword>
<evidence type="ECO:0000313" key="2">
    <source>
        <dbReference type="Proteomes" id="UP000266861"/>
    </source>
</evidence>
<dbReference type="Gene3D" id="1.10.510.10">
    <property type="entry name" value="Transferase(Phosphotransferase) domain 1"/>
    <property type="match status" value="1"/>
</dbReference>
<dbReference type="EMBL" id="PQFF01000497">
    <property type="protein sequence ID" value="RHZ47026.1"/>
    <property type="molecule type" value="Genomic_DNA"/>
</dbReference>
<evidence type="ECO:0000313" key="1">
    <source>
        <dbReference type="EMBL" id="RHZ47026.1"/>
    </source>
</evidence>
<proteinExistence type="predicted"/>
<dbReference type="InterPro" id="IPR011009">
    <property type="entry name" value="Kinase-like_dom_sf"/>
</dbReference>